<organism evidence="4">
    <name type="scientific">uncultured prokaryote</name>
    <dbReference type="NCBI Taxonomy" id="198431"/>
    <lineage>
        <taxon>unclassified sequences</taxon>
        <taxon>environmental samples</taxon>
    </lineage>
</organism>
<dbReference type="AlphaFoldDB" id="A0A0H5Q4G3"/>
<dbReference type="InterPro" id="IPR052357">
    <property type="entry name" value="Orn_Lys_Arg_decarboxylase-I"/>
</dbReference>
<evidence type="ECO:0000256" key="1">
    <source>
        <dbReference type="ARBA" id="ARBA00001933"/>
    </source>
</evidence>
<comment type="cofactor">
    <cofactor evidence="1">
        <name>pyridoxal 5'-phosphate</name>
        <dbReference type="ChEBI" id="CHEBI:597326"/>
    </cofactor>
</comment>
<evidence type="ECO:0000313" key="4">
    <source>
        <dbReference type="EMBL" id="CRY96295.1"/>
    </source>
</evidence>
<dbReference type="InterPro" id="IPR015424">
    <property type="entry name" value="PyrdxlP-dep_Trfase"/>
</dbReference>
<dbReference type="Gene3D" id="3.40.640.10">
    <property type="entry name" value="Type I PLP-dependent aspartate aminotransferase-like (Major domain)"/>
    <property type="match status" value="1"/>
</dbReference>
<dbReference type="Pfam" id="PF01276">
    <property type="entry name" value="OKR_DC_1"/>
    <property type="match status" value="1"/>
</dbReference>
<feature type="domain" description="Orn/Lys/Arg decarboxylases family 1 pyridoxal-P attachment site" evidence="3">
    <location>
        <begin position="3"/>
        <end position="262"/>
    </location>
</feature>
<dbReference type="SUPFAM" id="SSF53383">
    <property type="entry name" value="PLP-dependent transferases"/>
    <property type="match status" value="1"/>
</dbReference>
<evidence type="ECO:0000256" key="2">
    <source>
        <dbReference type="ARBA" id="ARBA00022898"/>
    </source>
</evidence>
<reference evidence="4" key="2">
    <citation type="submission" date="2015-07" db="EMBL/GenBank/DDBJ databases">
        <title>Plasmids, circular viruses and viroids from rat gut.</title>
        <authorList>
            <person name="Jorgensen T.J."/>
            <person name="Hansen M.A."/>
            <person name="Xu Z."/>
            <person name="Tabak M.A."/>
            <person name="Sorensen S.J."/>
            <person name="Hansen L.H."/>
        </authorList>
    </citation>
    <scope>NUCLEOTIDE SEQUENCE</scope>
    <source>
        <strain evidence="4">RGFK1044</strain>
    </source>
</reference>
<reference evidence="4" key="1">
    <citation type="submission" date="2015-06" db="EMBL/GenBank/DDBJ databases">
        <authorList>
            <person name="Joergensen T."/>
        </authorList>
    </citation>
    <scope>NUCLEOTIDE SEQUENCE</scope>
    <source>
        <strain evidence="4">RGFK1044</strain>
    </source>
</reference>
<protein>
    <recommendedName>
        <fullName evidence="3">Orn/Lys/Arg decarboxylases family 1 pyridoxal-P attachment site domain-containing protein</fullName>
    </recommendedName>
</protein>
<dbReference type="InterPro" id="IPR000310">
    <property type="entry name" value="Orn/Lys/Arg_deCO2ase_major_dom"/>
</dbReference>
<keyword evidence="2" id="KW-0663">Pyridoxal phosphate</keyword>
<accession>A0A0H5Q4G3</accession>
<dbReference type="PANTHER" id="PTHR43277">
    <property type="entry name" value="ARGININE DECARBOXYLASE"/>
    <property type="match status" value="1"/>
</dbReference>
<dbReference type="EMBL" id="LN853625">
    <property type="protein sequence ID" value="CRY96295.1"/>
    <property type="molecule type" value="Genomic_DNA"/>
</dbReference>
<dbReference type="GO" id="GO:0003824">
    <property type="term" value="F:catalytic activity"/>
    <property type="evidence" value="ECO:0007669"/>
    <property type="project" value="InterPro"/>
</dbReference>
<sequence length="339" mass="36910">MPTPLYDALRRYADREPIRFHMPGHKGRSFPPAELKWLASIDVTELPETGNLYEAGEPFDSAQALWAELFGFEYCQFLTDGSTMGVHTGLALCCKPGDRVLIDRNCHRSAFNALALLDLEPVWLERPWLKSENLPGPIPPGDVETALEKYPDIKTVCITSPTYAGVLSDIGAVSRMIHARGGKLFVDGAHGAHLPFLGLAPFWGADCVVVSAHKTLPAMGQTALLFVNGFEPELVRRTASIFGTSSPSYPMLASLDVVRDWMVRWGAEEYRCGAQPPHCSGLRPPSEIMRLAEGISLPPFLEVTPCPPRSTTPCGDTPTGSRSAFICPAIRAGPFPPPS</sequence>
<evidence type="ECO:0000259" key="3">
    <source>
        <dbReference type="Pfam" id="PF01276"/>
    </source>
</evidence>
<proteinExistence type="predicted"/>
<name>A0A0H5Q4G3_9ZZZZ</name>
<dbReference type="PANTHER" id="PTHR43277:SF4">
    <property type="entry name" value="ARGININE DECARBOXYLASE"/>
    <property type="match status" value="1"/>
</dbReference>
<dbReference type="InterPro" id="IPR015421">
    <property type="entry name" value="PyrdxlP-dep_Trfase_major"/>
</dbReference>